<feature type="transmembrane region" description="Helical" evidence="7">
    <location>
        <begin position="205"/>
        <end position="224"/>
    </location>
</feature>
<feature type="transmembrane region" description="Helical" evidence="7">
    <location>
        <begin position="89"/>
        <end position="110"/>
    </location>
</feature>
<evidence type="ECO:0000256" key="5">
    <source>
        <dbReference type="ARBA" id="ARBA00022989"/>
    </source>
</evidence>
<reference evidence="8 9" key="1">
    <citation type="submission" date="2015-01" db="EMBL/GenBank/DDBJ databases">
        <title>Lifestyle Evolution in Cyanobacterial Symbionts of Sponges.</title>
        <authorList>
            <person name="Burgsdorf I."/>
            <person name="Slaby B.M."/>
            <person name="Handley K.M."/>
            <person name="Haber M."/>
            <person name="Blom J."/>
            <person name="Marshall C.W."/>
            <person name="Gilbert J.A."/>
            <person name="Hentschel U."/>
            <person name="Steindler L."/>
        </authorList>
    </citation>
    <scope>NUCLEOTIDE SEQUENCE [LARGE SCALE GENOMIC DNA]</scope>
    <source>
        <strain evidence="8">142</strain>
    </source>
</reference>
<comment type="similarity">
    <text evidence="2">Belongs to the UPF0718 family.</text>
</comment>
<evidence type="ECO:0000313" key="9">
    <source>
        <dbReference type="Proteomes" id="UP000035054"/>
    </source>
</evidence>
<comment type="caution">
    <text evidence="8">The sequence shown here is derived from an EMBL/GenBank/DDBJ whole genome shotgun (WGS) entry which is preliminary data.</text>
</comment>
<evidence type="ECO:0000256" key="4">
    <source>
        <dbReference type="ARBA" id="ARBA00022692"/>
    </source>
</evidence>
<dbReference type="InterPro" id="IPR005524">
    <property type="entry name" value="DUF318"/>
</dbReference>
<accession>A0A6N3X3V0</accession>
<keyword evidence="3" id="KW-1003">Cell membrane</keyword>
<dbReference type="Proteomes" id="UP000035054">
    <property type="component" value="Unassembled WGS sequence"/>
</dbReference>
<dbReference type="Pfam" id="PF03773">
    <property type="entry name" value="ArsP_1"/>
    <property type="match status" value="1"/>
</dbReference>
<evidence type="ECO:0000256" key="6">
    <source>
        <dbReference type="ARBA" id="ARBA00023136"/>
    </source>
</evidence>
<keyword evidence="5 7" id="KW-1133">Transmembrane helix</keyword>
<feature type="transmembrane region" description="Helical" evidence="7">
    <location>
        <begin position="12"/>
        <end position="34"/>
    </location>
</feature>
<feature type="transmembrane region" description="Helical" evidence="7">
    <location>
        <begin position="261"/>
        <end position="285"/>
    </location>
</feature>
<keyword evidence="4 7" id="KW-0812">Transmembrane</keyword>
<dbReference type="GO" id="GO:0005886">
    <property type="term" value="C:plasma membrane"/>
    <property type="evidence" value="ECO:0007669"/>
    <property type="project" value="UniProtKB-SubCell"/>
</dbReference>
<dbReference type="PANTHER" id="PTHR34184">
    <property type="entry name" value="UPF0718 PROTEIN YCGR"/>
    <property type="match status" value="1"/>
</dbReference>
<evidence type="ECO:0000256" key="2">
    <source>
        <dbReference type="ARBA" id="ARBA00006386"/>
    </source>
</evidence>
<sequence length="325" mass="33993">MVLDHLSTSWSVFQALFLEAMPFLLIGVALATMARHWLPSGRALQCLPDHPLLGPLTGAAMGFALPACECGNVPVARQLLASGSPLPTAMGFLFAAPVLNPIVLASTWAAFPDRPWLLWARPAAGLVMALALATLLRFQQDAAILTPNLLRERGFHQPAGTGSLLKRSAGLIGTAGPVALPVMPLQSTGGGKSWRLSVFHGADELIKLSSLLILGCGIAALLQTTLPRGWLLALGQAPTLSVLALMLLAVVISVCSSVDAFLALGFASQVTPGALLAFLVLGPVIDLKSLGLYGTVFCRSAMVFVALACGVLALLMGQWTNFLML</sequence>
<feature type="transmembrane region" description="Helical" evidence="7">
    <location>
        <begin position="116"/>
        <end position="136"/>
    </location>
</feature>
<feature type="transmembrane region" description="Helical" evidence="7">
    <location>
        <begin position="291"/>
        <end position="315"/>
    </location>
</feature>
<name>A0A6N3X3V0_9SYNE</name>
<dbReference type="PANTHER" id="PTHR34184:SF4">
    <property type="entry name" value="UPF0718 PROTEIN YCGR"/>
    <property type="match status" value="1"/>
</dbReference>
<dbReference type="EMBL" id="JXUO01000236">
    <property type="protein sequence ID" value="KKZ12960.1"/>
    <property type="molecule type" value="Genomic_DNA"/>
</dbReference>
<evidence type="ECO:0000256" key="7">
    <source>
        <dbReference type="SAM" id="Phobius"/>
    </source>
</evidence>
<protein>
    <submittedName>
        <fullName evidence="8">Permease</fullName>
    </submittedName>
</protein>
<evidence type="ECO:0000256" key="1">
    <source>
        <dbReference type="ARBA" id="ARBA00004651"/>
    </source>
</evidence>
<comment type="subcellular location">
    <subcellularLocation>
        <location evidence="1">Cell membrane</location>
        <topology evidence="1">Multi-pass membrane protein</topology>
    </subcellularLocation>
</comment>
<dbReference type="InterPro" id="IPR052923">
    <property type="entry name" value="UPF0718"/>
</dbReference>
<keyword evidence="6 7" id="KW-0472">Membrane</keyword>
<feature type="transmembrane region" description="Helical" evidence="7">
    <location>
        <begin position="230"/>
        <end position="254"/>
    </location>
</feature>
<evidence type="ECO:0000313" key="8">
    <source>
        <dbReference type="EMBL" id="KKZ12960.1"/>
    </source>
</evidence>
<organism evidence="8 9">
    <name type="scientific">Candidatus Synechococcus spongiarum 142</name>
    <dbReference type="NCBI Taxonomy" id="1608213"/>
    <lineage>
        <taxon>Bacteria</taxon>
        <taxon>Bacillati</taxon>
        <taxon>Cyanobacteriota</taxon>
        <taxon>Cyanophyceae</taxon>
        <taxon>Synechococcales</taxon>
        <taxon>Synechococcaceae</taxon>
        <taxon>Synechococcus</taxon>
    </lineage>
</organism>
<dbReference type="AlphaFoldDB" id="A0A6N3X3V0"/>
<proteinExistence type="inferred from homology"/>
<evidence type="ECO:0000256" key="3">
    <source>
        <dbReference type="ARBA" id="ARBA00022475"/>
    </source>
</evidence>
<gene>
    <name evidence="8" type="ORF">TH68_07230</name>
</gene>